<dbReference type="NCBIfam" id="NF006565">
    <property type="entry name" value="PRK09072.1"/>
    <property type="match status" value="1"/>
</dbReference>
<feature type="domain" description="Ketoreductase" evidence="4">
    <location>
        <begin position="21"/>
        <end position="196"/>
    </location>
</feature>
<gene>
    <name evidence="5" type="ORF">DFP85_102147</name>
</gene>
<evidence type="ECO:0000313" key="5">
    <source>
        <dbReference type="EMBL" id="TDR56969.1"/>
    </source>
</evidence>
<comment type="similarity">
    <text evidence="1 3">Belongs to the short-chain dehydrogenases/reductases (SDR) family.</text>
</comment>
<organism evidence="5 6">
    <name type="scientific">Halomonas ventosae</name>
    <dbReference type="NCBI Taxonomy" id="229007"/>
    <lineage>
        <taxon>Bacteria</taxon>
        <taxon>Pseudomonadati</taxon>
        <taxon>Pseudomonadota</taxon>
        <taxon>Gammaproteobacteria</taxon>
        <taxon>Oceanospirillales</taxon>
        <taxon>Halomonadaceae</taxon>
        <taxon>Halomonas</taxon>
    </lineage>
</organism>
<dbReference type="PROSITE" id="PS00061">
    <property type="entry name" value="ADH_SHORT"/>
    <property type="match status" value="1"/>
</dbReference>
<dbReference type="SMART" id="SM00822">
    <property type="entry name" value="PKS_KR"/>
    <property type="match status" value="1"/>
</dbReference>
<dbReference type="Pfam" id="PF00106">
    <property type="entry name" value="adh_short"/>
    <property type="match status" value="1"/>
</dbReference>
<dbReference type="RefSeq" id="WP_133634535.1">
    <property type="nucleotide sequence ID" value="NZ_SNZJ01000002.1"/>
</dbReference>
<dbReference type="InterPro" id="IPR036291">
    <property type="entry name" value="NAD(P)-bd_dom_sf"/>
</dbReference>
<evidence type="ECO:0000259" key="4">
    <source>
        <dbReference type="SMART" id="SM00822"/>
    </source>
</evidence>
<name>A0A4R6ZXG7_9GAMM</name>
<dbReference type="InterPro" id="IPR002347">
    <property type="entry name" value="SDR_fam"/>
</dbReference>
<dbReference type="PRINTS" id="PR00080">
    <property type="entry name" value="SDRFAMILY"/>
</dbReference>
<accession>A0A4R6ZXG7</accession>
<reference evidence="5 6" key="1">
    <citation type="submission" date="2019-03" db="EMBL/GenBank/DDBJ databases">
        <title>Genomic Encyclopedia of Type Strains, Phase III (KMG-III): the genomes of soil and plant-associated and newly described type strains.</title>
        <authorList>
            <person name="Whitman W."/>
        </authorList>
    </citation>
    <scope>NUCLEOTIDE SEQUENCE [LARGE SCALE GENOMIC DNA]</scope>
    <source>
        <strain evidence="5 6">CECT 5797</strain>
    </source>
</reference>
<dbReference type="InterPro" id="IPR057326">
    <property type="entry name" value="KR_dom"/>
</dbReference>
<evidence type="ECO:0000256" key="3">
    <source>
        <dbReference type="RuleBase" id="RU000363"/>
    </source>
</evidence>
<dbReference type="PRINTS" id="PR00081">
    <property type="entry name" value="GDHRDH"/>
</dbReference>
<dbReference type="AlphaFoldDB" id="A0A4R6ZXG7"/>
<dbReference type="Proteomes" id="UP000295212">
    <property type="component" value="Unassembled WGS sequence"/>
</dbReference>
<dbReference type="GO" id="GO:0016491">
    <property type="term" value="F:oxidoreductase activity"/>
    <property type="evidence" value="ECO:0007669"/>
    <property type="project" value="UniProtKB-KW"/>
</dbReference>
<protein>
    <submittedName>
        <fullName evidence="5">Short-subunit dehydrogenase</fullName>
    </submittedName>
</protein>
<dbReference type="Gene3D" id="3.40.50.720">
    <property type="entry name" value="NAD(P)-binding Rossmann-like Domain"/>
    <property type="match status" value="1"/>
</dbReference>
<evidence type="ECO:0000256" key="2">
    <source>
        <dbReference type="ARBA" id="ARBA00023002"/>
    </source>
</evidence>
<dbReference type="InterPro" id="IPR020904">
    <property type="entry name" value="Sc_DH/Rdtase_CS"/>
</dbReference>
<sequence length="285" mass="30528">MRWPDGWSRGPTLPEGGWPAQRILLTGASGGIGQALVDEFAAAGATLLVTGRRNEALEALVARHPGQVTALAADLTRPGDRAALAEAAAAAGCNMLVNAAGVNRVGLFESCSDEELERLVTLNLTATLQLTRALMPMLLATRHGWVVNMGSTFGTIGYPGQVGYCATKFALRGFSQALRRELADTRVRVLHVAPRATRTAMNAPEVEAMNQALGNAMDTPARVASSVRRAIERGREETQLGRPERLFTRLNSLLPRLVDRALARQLPIIRRFVATPGDAAPHDTP</sequence>
<dbReference type="SUPFAM" id="SSF51735">
    <property type="entry name" value="NAD(P)-binding Rossmann-fold domains"/>
    <property type="match status" value="1"/>
</dbReference>
<dbReference type="OrthoDB" id="7301144at2"/>
<dbReference type="GO" id="GO:0016020">
    <property type="term" value="C:membrane"/>
    <property type="evidence" value="ECO:0007669"/>
    <property type="project" value="TreeGrafter"/>
</dbReference>
<evidence type="ECO:0000313" key="6">
    <source>
        <dbReference type="Proteomes" id="UP000295212"/>
    </source>
</evidence>
<dbReference type="PANTHER" id="PTHR44196">
    <property type="entry name" value="DEHYDROGENASE/REDUCTASE SDR FAMILY MEMBER 7B"/>
    <property type="match status" value="1"/>
</dbReference>
<comment type="caution">
    <text evidence="5">The sequence shown here is derived from an EMBL/GenBank/DDBJ whole genome shotgun (WGS) entry which is preliminary data.</text>
</comment>
<dbReference type="CDD" id="cd05233">
    <property type="entry name" value="SDR_c"/>
    <property type="match status" value="1"/>
</dbReference>
<dbReference type="EMBL" id="SNZJ01000002">
    <property type="protein sequence ID" value="TDR56969.1"/>
    <property type="molecule type" value="Genomic_DNA"/>
</dbReference>
<proteinExistence type="inferred from homology"/>
<keyword evidence="2" id="KW-0560">Oxidoreductase</keyword>
<dbReference type="PANTHER" id="PTHR44196:SF1">
    <property type="entry name" value="DEHYDROGENASE_REDUCTASE SDR FAMILY MEMBER 7B"/>
    <property type="match status" value="1"/>
</dbReference>
<evidence type="ECO:0000256" key="1">
    <source>
        <dbReference type="ARBA" id="ARBA00006484"/>
    </source>
</evidence>